<dbReference type="AlphaFoldDB" id="A0A8X6PJ26"/>
<sequence>MGLSSFGKGGACHPLTWQCGLETKWNSLRPAPCGDRCECSKLRESMGGLPGVCQRHKG</sequence>
<gene>
    <name evidence="1" type="ORF">NPIL_341551</name>
</gene>
<protein>
    <submittedName>
        <fullName evidence="1">Uncharacterized protein</fullName>
    </submittedName>
</protein>
<accession>A0A8X6PJ26</accession>
<dbReference type="Proteomes" id="UP000887013">
    <property type="component" value="Unassembled WGS sequence"/>
</dbReference>
<evidence type="ECO:0000313" key="2">
    <source>
        <dbReference type="Proteomes" id="UP000887013"/>
    </source>
</evidence>
<comment type="caution">
    <text evidence="1">The sequence shown here is derived from an EMBL/GenBank/DDBJ whole genome shotgun (WGS) entry which is preliminary data.</text>
</comment>
<reference evidence="1" key="1">
    <citation type="submission" date="2020-08" db="EMBL/GenBank/DDBJ databases">
        <title>Multicomponent nature underlies the extraordinary mechanical properties of spider dragline silk.</title>
        <authorList>
            <person name="Kono N."/>
            <person name="Nakamura H."/>
            <person name="Mori M."/>
            <person name="Yoshida Y."/>
            <person name="Ohtoshi R."/>
            <person name="Malay A.D."/>
            <person name="Moran D.A.P."/>
            <person name="Tomita M."/>
            <person name="Numata K."/>
            <person name="Arakawa K."/>
        </authorList>
    </citation>
    <scope>NUCLEOTIDE SEQUENCE</scope>
</reference>
<keyword evidence="2" id="KW-1185">Reference proteome</keyword>
<organism evidence="1 2">
    <name type="scientific">Nephila pilipes</name>
    <name type="common">Giant wood spider</name>
    <name type="synonym">Nephila maculata</name>
    <dbReference type="NCBI Taxonomy" id="299642"/>
    <lineage>
        <taxon>Eukaryota</taxon>
        <taxon>Metazoa</taxon>
        <taxon>Ecdysozoa</taxon>
        <taxon>Arthropoda</taxon>
        <taxon>Chelicerata</taxon>
        <taxon>Arachnida</taxon>
        <taxon>Araneae</taxon>
        <taxon>Araneomorphae</taxon>
        <taxon>Entelegynae</taxon>
        <taxon>Araneoidea</taxon>
        <taxon>Nephilidae</taxon>
        <taxon>Nephila</taxon>
    </lineage>
</organism>
<evidence type="ECO:0000313" key="1">
    <source>
        <dbReference type="EMBL" id="GFT73727.1"/>
    </source>
</evidence>
<dbReference type="EMBL" id="BMAW01021616">
    <property type="protein sequence ID" value="GFT73727.1"/>
    <property type="molecule type" value="Genomic_DNA"/>
</dbReference>
<feature type="non-terminal residue" evidence="1">
    <location>
        <position position="58"/>
    </location>
</feature>
<name>A0A8X6PJ26_NEPPI</name>
<proteinExistence type="predicted"/>